<proteinExistence type="predicted"/>
<comment type="caution">
    <text evidence="4">The sequence shown here is derived from an EMBL/GenBank/DDBJ whole genome shotgun (WGS) entry which is preliminary data.</text>
</comment>
<feature type="region of interest" description="Disordered" evidence="2">
    <location>
        <begin position="77"/>
        <end position="110"/>
    </location>
</feature>
<accession>A0A9P5SFA7</accession>
<dbReference type="Proteomes" id="UP000696485">
    <property type="component" value="Unassembled WGS sequence"/>
</dbReference>
<dbReference type="GO" id="GO:0003700">
    <property type="term" value="F:DNA-binding transcription factor activity"/>
    <property type="evidence" value="ECO:0007669"/>
    <property type="project" value="InterPro"/>
</dbReference>
<dbReference type="PROSITE" id="PS00036">
    <property type="entry name" value="BZIP_BASIC"/>
    <property type="match status" value="1"/>
</dbReference>
<reference evidence="4" key="1">
    <citation type="journal article" date="2020" name="Fungal Divers.">
        <title>Resolving the Mortierellaceae phylogeny through synthesis of multi-gene phylogenetics and phylogenomics.</title>
        <authorList>
            <person name="Vandepol N."/>
            <person name="Liber J."/>
            <person name="Desiro A."/>
            <person name="Na H."/>
            <person name="Kennedy M."/>
            <person name="Barry K."/>
            <person name="Grigoriev I.V."/>
            <person name="Miller A.N."/>
            <person name="O'Donnell K."/>
            <person name="Stajich J.E."/>
            <person name="Bonito G."/>
        </authorList>
    </citation>
    <scope>NUCLEOTIDE SEQUENCE</scope>
    <source>
        <strain evidence="4">NVP1</strain>
    </source>
</reference>
<evidence type="ECO:0000256" key="2">
    <source>
        <dbReference type="SAM" id="MobiDB-lite"/>
    </source>
</evidence>
<protein>
    <recommendedName>
        <fullName evidence="3">BZIP domain-containing protein</fullName>
    </recommendedName>
</protein>
<feature type="region of interest" description="Disordered" evidence="2">
    <location>
        <begin position="239"/>
        <end position="258"/>
    </location>
</feature>
<dbReference type="PROSITE" id="PS50217">
    <property type="entry name" value="BZIP"/>
    <property type="match status" value="1"/>
</dbReference>
<evidence type="ECO:0000259" key="3">
    <source>
        <dbReference type="PROSITE" id="PS50217"/>
    </source>
</evidence>
<dbReference type="InterPro" id="IPR046347">
    <property type="entry name" value="bZIP_sf"/>
</dbReference>
<evidence type="ECO:0000313" key="5">
    <source>
        <dbReference type="Proteomes" id="UP000696485"/>
    </source>
</evidence>
<evidence type="ECO:0000256" key="1">
    <source>
        <dbReference type="SAM" id="Coils"/>
    </source>
</evidence>
<dbReference type="CDD" id="cd12193">
    <property type="entry name" value="bZIP_GCN4"/>
    <property type="match status" value="1"/>
</dbReference>
<feature type="compositionally biased region" description="Low complexity" evidence="2">
    <location>
        <begin position="79"/>
        <end position="100"/>
    </location>
</feature>
<keyword evidence="5" id="KW-1185">Reference proteome</keyword>
<evidence type="ECO:0000313" key="4">
    <source>
        <dbReference type="EMBL" id="KAF9327866.1"/>
    </source>
</evidence>
<name>A0A9P5SFA7_9FUNG</name>
<feature type="domain" description="BZIP" evidence="3">
    <location>
        <begin position="341"/>
        <end position="391"/>
    </location>
</feature>
<gene>
    <name evidence="4" type="ORF">BG006_008897</name>
</gene>
<dbReference type="Pfam" id="PF07716">
    <property type="entry name" value="bZIP_2"/>
    <property type="match status" value="1"/>
</dbReference>
<keyword evidence="1" id="KW-0175">Coiled coil</keyword>
<organism evidence="4 5">
    <name type="scientific">Podila minutissima</name>
    <dbReference type="NCBI Taxonomy" id="64525"/>
    <lineage>
        <taxon>Eukaryota</taxon>
        <taxon>Fungi</taxon>
        <taxon>Fungi incertae sedis</taxon>
        <taxon>Mucoromycota</taxon>
        <taxon>Mortierellomycotina</taxon>
        <taxon>Mortierellomycetes</taxon>
        <taxon>Mortierellales</taxon>
        <taxon>Mortierellaceae</taxon>
        <taxon>Podila</taxon>
    </lineage>
</organism>
<dbReference type="EMBL" id="JAAAUY010000620">
    <property type="protein sequence ID" value="KAF9327866.1"/>
    <property type="molecule type" value="Genomic_DNA"/>
</dbReference>
<dbReference type="InterPro" id="IPR004827">
    <property type="entry name" value="bZIP"/>
</dbReference>
<feature type="coiled-coil region" evidence="1">
    <location>
        <begin position="353"/>
        <end position="415"/>
    </location>
</feature>
<dbReference type="SUPFAM" id="SSF57959">
    <property type="entry name" value="Leucine zipper domain"/>
    <property type="match status" value="1"/>
</dbReference>
<dbReference type="AlphaFoldDB" id="A0A9P5SFA7"/>
<dbReference type="SMART" id="SM00338">
    <property type="entry name" value="BRLZ"/>
    <property type="match status" value="1"/>
</dbReference>
<sequence>MNTTSSAAFSAAERLLKSADSLDSALAQDSNKKASFAPSRQGFLHDFGSLDTVFGSTDLSATLFDDWLSGDLQQAGFLSQQQHQEDSSSSSASDSDNSHSPVLSEQDSPALGFDSITSDADLIHSPGFDTATMGFFPDIPNPSPVRLFGNTPAPAAPMMPLTAESVQQAAAALNIPWSKGLEEAVLAQSLLASFPMALAMSAPVAPAAPAPVAPAPLARTTSLPPLMPKHGASMTVAHMPDTAMDSPPSTPSSTPMSPLSPMAHTMPLSEVSTPRMSLSILSSTQTSLPLVAANGASTIKATTYKSTYRSASLLKRDREFDEPPSVLEGRDIAEMDEVSLKRAKNTDAARRSRRKKLIKMESLEQRVAELEVENSMFETKLNEVELERSLLADKDQMQQARIQELEAILNSLREKMY</sequence>
<dbReference type="Gene3D" id="3.30.160.60">
    <property type="entry name" value="Classic Zinc Finger"/>
    <property type="match status" value="1"/>
</dbReference>